<evidence type="ECO:0000259" key="8">
    <source>
        <dbReference type="PROSITE" id="PS51007"/>
    </source>
</evidence>
<feature type="chain" id="PRO_5045457551" evidence="7">
    <location>
        <begin position="27"/>
        <end position="130"/>
    </location>
</feature>
<evidence type="ECO:0000256" key="5">
    <source>
        <dbReference type="ARBA" id="ARBA00023004"/>
    </source>
</evidence>
<accession>A0ABW2IMF8</accession>
<dbReference type="Pfam" id="PF00034">
    <property type="entry name" value="Cytochrom_C"/>
    <property type="match status" value="1"/>
</dbReference>
<dbReference type="SUPFAM" id="SSF46626">
    <property type="entry name" value="Cytochrome c"/>
    <property type="match status" value="1"/>
</dbReference>
<proteinExistence type="predicted"/>
<comment type="caution">
    <text evidence="9">The sequence shown here is derived from an EMBL/GenBank/DDBJ whole genome shotgun (WGS) entry which is preliminary data.</text>
</comment>
<dbReference type="EMBL" id="JBHTBR010000005">
    <property type="protein sequence ID" value="MFC7292189.1"/>
    <property type="molecule type" value="Genomic_DNA"/>
</dbReference>
<name>A0ABW2IMF8_9PROT</name>
<evidence type="ECO:0000313" key="10">
    <source>
        <dbReference type="Proteomes" id="UP001596492"/>
    </source>
</evidence>
<feature type="signal peptide" evidence="7">
    <location>
        <begin position="1"/>
        <end position="26"/>
    </location>
</feature>
<evidence type="ECO:0000256" key="7">
    <source>
        <dbReference type="SAM" id="SignalP"/>
    </source>
</evidence>
<sequence length="130" mass="13773">MKTFKIASFALTAFAMTAGFSGSALAEGDAEAGAKVFKKCVACHNVVGANKVGPNLNNILGREIASVEGFKYSKAMLAEGEGGKTWDTESLSAYLANPRAAVKGNKMVFIGLKKEKEQQDVIAYIMSKSE</sequence>
<dbReference type="PROSITE" id="PS51007">
    <property type="entry name" value="CYTC"/>
    <property type="match status" value="1"/>
</dbReference>
<evidence type="ECO:0000256" key="4">
    <source>
        <dbReference type="ARBA" id="ARBA00022982"/>
    </source>
</evidence>
<evidence type="ECO:0000313" key="9">
    <source>
        <dbReference type="EMBL" id="MFC7292189.1"/>
    </source>
</evidence>
<dbReference type="PRINTS" id="PR00604">
    <property type="entry name" value="CYTCHRMECIAB"/>
</dbReference>
<keyword evidence="5 6" id="KW-0408">Iron</keyword>
<evidence type="ECO:0000256" key="2">
    <source>
        <dbReference type="ARBA" id="ARBA00022617"/>
    </source>
</evidence>
<dbReference type="InterPro" id="IPR009056">
    <property type="entry name" value="Cyt_c-like_dom"/>
</dbReference>
<keyword evidence="3 6" id="KW-0479">Metal-binding</keyword>
<evidence type="ECO:0000256" key="1">
    <source>
        <dbReference type="ARBA" id="ARBA00022448"/>
    </source>
</evidence>
<keyword evidence="1" id="KW-0813">Transport</keyword>
<protein>
    <submittedName>
        <fullName evidence="9">C-type cytochrome</fullName>
    </submittedName>
</protein>
<dbReference type="Proteomes" id="UP001596492">
    <property type="component" value="Unassembled WGS sequence"/>
</dbReference>
<dbReference type="InterPro" id="IPR002327">
    <property type="entry name" value="Cyt_c_1A/1B"/>
</dbReference>
<dbReference type="Gene3D" id="1.10.760.10">
    <property type="entry name" value="Cytochrome c-like domain"/>
    <property type="match status" value="1"/>
</dbReference>
<dbReference type="RefSeq" id="WP_382167426.1">
    <property type="nucleotide sequence ID" value="NZ_JBHTBR010000005.1"/>
</dbReference>
<evidence type="ECO:0000256" key="3">
    <source>
        <dbReference type="ARBA" id="ARBA00022723"/>
    </source>
</evidence>
<keyword evidence="7" id="KW-0732">Signal</keyword>
<gene>
    <name evidence="9" type="ORF">ACFQS8_11220</name>
</gene>
<keyword evidence="10" id="KW-1185">Reference proteome</keyword>
<evidence type="ECO:0000256" key="6">
    <source>
        <dbReference type="PROSITE-ProRule" id="PRU00433"/>
    </source>
</evidence>
<reference evidence="10" key="1">
    <citation type="journal article" date="2019" name="Int. J. Syst. Evol. Microbiol.">
        <title>The Global Catalogue of Microorganisms (GCM) 10K type strain sequencing project: providing services to taxonomists for standard genome sequencing and annotation.</title>
        <authorList>
            <consortium name="The Broad Institute Genomics Platform"/>
            <consortium name="The Broad Institute Genome Sequencing Center for Infectious Disease"/>
            <person name="Wu L."/>
            <person name="Ma J."/>
        </authorList>
    </citation>
    <scope>NUCLEOTIDE SEQUENCE [LARGE SCALE GENOMIC DNA]</scope>
    <source>
        <strain evidence="10">CCUG 51308</strain>
    </source>
</reference>
<keyword evidence="4" id="KW-0249">Electron transport</keyword>
<feature type="domain" description="Cytochrome c" evidence="8">
    <location>
        <begin position="28"/>
        <end position="129"/>
    </location>
</feature>
<dbReference type="PANTHER" id="PTHR11961">
    <property type="entry name" value="CYTOCHROME C"/>
    <property type="match status" value="1"/>
</dbReference>
<dbReference type="InterPro" id="IPR036909">
    <property type="entry name" value="Cyt_c-like_dom_sf"/>
</dbReference>
<keyword evidence="2 6" id="KW-0349">Heme</keyword>
<organism evidence="9 10">
    <name type="scientific">Hirschia litorea</name>
    <dbReference type="NCBI Taxonomy" id="1199156"/>
    <lineage>
        <taxon>Bacteria</taxon>
        <taxon>Pseudomonadati</taxon>
        <taxon>Pseudomonadota</taxon>
        <taxon>Alphaproteobacteria</taxon>
        <taxon>Hyphomonadales</taxon>
        <taxon>Hyphomonadaceae</taxon>
        <taxon>Hirschia</taxon>
    </lineage>
</organism>